<sequence>MSLPLYQYRPLESDTYIRLLELHPAANLSDPLEIDLIHIDREDTIRRSDPSRYEAVSYCWGDPQMSHSLTVDAKYTLEITKNVEIMLRYLRSTTKPRFLWVDAICLNQQDNNEKEVQVPLMGRIYAQAHKVRIWLGEAGNDDKIASLFTGLRALALLGQDEKALEFPRIHEILTDICGRDCNESTAAFFSRPWFGRRWVLQEAVMANHLIVHCGLSKLDWRWFTKGTRVLHDAFKSGSILSGEGTLGLQTVYALCHSTQASLLDLLWDFHSSKCSVPHDIIYAMLGMARDTDSIIGVDYSVHWAEVFTRIATAYFKQIPLQTFRHLLYFGSLANKNPTYPSWVPNWKSVRSNSLLSEKYELWGSANFRYNVSITGGGQLSLAAVHAMHVQPDDRLKAVRPQEGAFSRIQDHMSHTRLDFITKSGDVSISHLSTLILHLLRDNPELLSPKKAQGECRPLDGKTGVLLSLLRNQFQILYKQSYPDEDLMFAAESVLRDRALLHIGARWNGIAIGPLETRDGDILVKLGRSSEMPPIFELPVGLILRPVGLPLSKLPADKSKIASIKTRFLGPCIISPNWSDEGTNPVNIDIV</sequence>
<proteinExistence type="predicted"/>
<dbReference type="EMBL" id="MCFA01000124">
    <property type="protein sequence ID" value="ORY05559.1"/>
    <property type="molecule type" value="Genomic_DNA"/>
</dbReference>
<comment type="caution">
    <text evidence="2">The sequence shown here is derived from an EMBL/GenBank/DDBJ whole genome shotgun (WGS) entry which is preliminary data.</text>
</comment>
<evidence type="ECO:0000313" key="3">
    <source>
        <dbReference type="Proteomes" id="UP000193144"/>
    </source>
</evidence>
<evidence type="ECO:0000259" key="1">
    <source>
        <dbReference type="Pfam" id="PF06985"/>
    </source>
</evidence>
<dbReference type="PANTHER" id="PTHR24148">
    <property type="entry name" value="ANKYRIN REPEAT DOMAIN-CONTAINING PROTEIN 39 HOMOLOG-RELATED"/>
    <property type="match status" value="1"/>
</dbReference>
<gene>
    <name evidence="2" type="ORF">BCR34DRAFT_543832</name>
</gene>
<name>A0A1Y1Z5N1_9PLEO</name>
<evidence type="ECO:0000313" key="2">
    <source>
        <dbReference type="EMBL" id="ORY05559.1"/>
    </source>
</evidence>
<reference evidence="2 3" key="1">
    <citation type="submission" date="2016-07" db="EMBL/GenBank/DDBJ databases">
        <title>Pervasive Adenine N6-methylation of Active Genes in Fungi.</title>
        <authorList>
            <consortium name="DOE Joint Genome Institute"/>
            <person name="Mondo S.J."/>
            <person name="Dannebaum R.O."/>
            <person name="Kuo R.C."/>
            <person name="Labutti K."/>
            <person name="Haridas S."/>
            <person name="Kuo A."/>
            <person name="Salamov A."/>
            <person name="Ahrendt S.R."/>
            <person name="Lipzen A."/>
            <person name="Sullivan W."/>
            <person name="Andreopoulos W.B."/>
            <person name="Clum A."/>
            <person name="Lindquist E."/>
            <person name="Daum C."/>
            <person name="Ramamoorthy G.K."/>
            <person name="Gryganskyi A."/>
            <person name="Culley D."/>
            <person name="Magnuson J.K."/>
            <person name="James T.Y."/>
            <person name="O'Malley M.A."/>
            <person name="Stajich J.E."/>
            <person name="Spatafora J.W."/>
            <person name="Visel A."/>
            <person name="Grigoriev I.V."/>
        </authorList>
    </citation>
    <scope>NUCLEOTIDE SEQUENCE [LARGE SCALE GENOMIC DNA]</scope>
    <source>
        <strain evidence="2 3">CBS 115471</strain>
    </source>
</reference>
<dbReference type="InterPro" id="IPR052895">
    <property type="entry name" value="HetReg/Transcr_Mod"/>
</dbReference>
<dbReference type="Pfam" id="PF06985">
    <property type="entry name" value="HET"/>
    <property type="match status" value="1"/>
</dbReference>
<dbReference type="InterPro" id="IPR010730">
    <property type="entry name" value="HET"/>
</dbReference>
<dbReference type="STRING" id="1231657.A0A1Y1Z5N1"/>
<feature type="domain" description="Heterokaryon incompatibility" evidence="1">
    <location>
        <begin position="53"/>
        <end position="202"/>
    </location>
</feature>
<accession>A0A1Y1Z5N1</accession>
<dbReference type="PANTHER" id="PTHR24148:SF64">
    <property type="entry name" value="HETEROKARYON INCOMPATIBILITY DOMAIN-CONTAINING PROTEIN"/>
    <property type="match status" value="1"/>
</dbReference>
<protein>
    <submittedName>
        <fullName evidence="2">Heterokaryon incompatibility protein-domain-containing protein</fullName>
    </submittedName>
</protein>
<keyword evidence="3" id="KW-1185">Reference proteome</keyword>
<dbReference type="AlphaFoldDB" id="A0A1Y1Z5N1"/>
<dbReference type="Proteomes" id="UP000193144">
    <property type="component" value="Unassembled WGS sequence"/>
</dbReference>
<dbReference type="OrthoDB" id="2157530at2759"/>
<organism evidence="2 3">
    <name type="scientific">Clohesyomyces aquaticus</name>
    <dbReference type="NCBI Taxonomy" id="1231657"/>
    <lineage>
        <taxon>Eukaryota</taxon>
        <taxon>Fungi</taxon>
        <taxon>Dikarya</taxon>
        <taxon>Ascomycota</taxon>
        <taxon>Pezizomycotina</taxon>
        <taxon>Dothideomycetes</taxon>
        <taxon>Pleosporomycetidae</taxon>
        <taxon>Pleosporales</taxon>
        <taxon>Lindgomycetaceae</taxon>
        <taxon>Clohesyomyces</taxon>
    </lineage>
</organism>